<feature type="compositionally biased region" description="Low complexity" evidence="12">
    <location>
        <begin position="151"/>
        <end position="172"/>
    </location>
</feature>
<feature type="domain" description="Galactosyltransferase C-terminal" evidence="13">
    <location>
        <begin position="318"/>
        <end position="394"/>
    </location>
</feature>
<evidence type="ECO:0000313" key="16">
    <source>
        <dbReference type="RefSeq" id="XP_012937480.1"/>
    </source>
</evidence>
<comment type="function">
    <text evidence="11">Catalyses the transfer of galactose onto proteins or lipids.</text>
</comment>
<evidence type="ECO:0000313" key="15">
    <source>
        <dbReference type="Proteomes" id="UP000694888"/>
    </source>
</evidence>
<dbReference type="InterPro" id="IPR029044">
    <property type="entry name" value="Nucleotide-diphossugar_trans"/>
</dbReference>
<dbReference type="InterPro" id="IPR003859">
    <property type="entry name" value="Galactosyl_T"/>
</dbReference>
<keyword evidence="7 11" id="KW-0735">Signal-anchor</keyword>
<evidence type="ECO:0000256" key="5">
    <source>
        <dbReference type="ARBA" id="ARBA00022679"/>
    </source>
</evidence>
<evidence type="ECO:0000256" key="2">
    <source>
        <dbReference type="ARBA" id="ARBA00004922"/>
    </source>
</evidence>
<keyword evidence="15" id="KW-1185">Reference proteome</keyword>
<keyword evidence="5 11" id="KW-0808">Transferase</keyword>
<dbReference type="PANTHER" id="PTHR19300:SF57">
    <property type="entry name" value="BETA-1,4-N-ACETYLGALACTOSAMINYLTRANSFERASE"/>
    <property type="match status" value="1"/>
</dbReference>
<dbReference type="Proteomes" id="UP000694888">
    <property type="component" value="Unplaced"/>
</dbReference>
<organism evidence="15 16">
    <name type="scientific">Aplysia californica</name>
    <name type="common">California sea hare</name>
    <dbReference type="NCBI Taxonomy" id="6500"/>
    <lineage>
        <taxon>Eukaryota</taxon>
        <taxon>Metazoa</taxon>
        <taxon>Spiralia</taxon>
        <taxon>Lophotrochozoa</taxon>
        <taxon>Mollusca</taxon>
        <taxon>Gastropoda</taxon>
        <taxon>Heterobranchia</taxon>
        <taxon>Euthyneura</taxon>
        <taxon>Tectipleura</taxon>
        <taxon>Aplysiida</taxon>
        <taxon>Aplysioidea</taxon>
        <taxon>Aplysiidae</taxon>
        <taxon>Aplysia</taxon>
    </lineage>
</organism>
<dbReference type="Pfam" id="PF13733">
    <property type="entry name" value="Glyco_transf_7N"/>
    <property type="match status" value="1"/>
</dbReference>
<evidence type="ECO:0000256" key="8">
    <source>
        <dbReference type="ARBA" id="ARBA00022989"/>
    </source>
</evidence>
<comment type="subcellular location">
    <subcellularLocation>
        <location evidence="1">Membrane</location>
        <topology evidence="1">Single-pass type II membrane protein</topology>
    </subcellularLocation>
</comment>
<evidence type="ECO:0000256" key="9">
    <source>
        <dbReference type="ARBA" id="ARBA00023136"/>
    </source>
</evidence>
<gene>
    <name evidence="16" type="primary">LOC106011649</name>
</gene>
<reference evidence="16" key="1">
    <citation type="submission" date="2025-08" db="UniProtKB">
        <authorList>
            <consortium name="RefSeq"/>
        </authorList>
    </citation>
    <scope>IDENTIFICATION</scope>
</reference>
<feature type="non-terminal residue" evidence="16">
    <location>
        <position position="478"/>
    </location>
</feature>
<evidence type="ECO:0000256" key="10">
    <source>
        <dbReference type="ARBA" id="ARBA00023180"/>
    </source>
</evidence>
<dbReference type="InterPro" id="IPR027791">
    <property type="entry name" value="Galactosyl_T_C"/>
</dbReference>
<dbReference type="InterPro" id="IPR027995">
    <property type="entry name" value="Galactosyl_T_N"/>
</dbReference>
<name>A0ABM0ZZ29_APLCA</name>
<dbReference type="GeneID" id="106011649"/>
<keyword evidence="9" id="KW-0472">Membrane</keyword>
<dbReference type="Pfam" id="PF02709">
    <property type="entry name" value="Glyco_transf_7C"/>
    <property type="match status" value="1"/>
</dbReference>
<evidence type="ECO:0000259" key="13">
    <source>
        <dbReference type="Pfam" id="PF02709"/>
    </source>
</evidence>
<dbReference type="PRINTS" id="PR02050">
    <property type="entry name" value="B14GALTRFASE"/>
</dbReference>
<evidence type="ECO:0000256" key="7">
    <source>
        <dbReference type="ARBA" id="ARBA00022968"/>
    </source>
</evidence>
<evidence type="ECO:0000256" key="3">
    <source>
        <dbReference type="ARBA" id="ARBA00005735"/>
    </source>
</evidence>
<dbReference type="PANTHER" id="PTHR19300">
    <property type="entry name" value="BETA-1,4-GALACTOSYLTRANSFERASE"/>
    <property type="match status" value="1"/>
</dbReference>
<dbReference type="SUPFAM" id="SSF53448">
    <property type="entry name" value="Nucleotide-diphospho-sugar transferases"/>
    <property type="match status" value="1"/>
</dbReference>
<feature type="region of interest" description="Disordered" evidence="12">
    <location>
        <begin position="127"/>
        <end position="179"/>
    </location>
</feature>
<protein>
    <recommendedName>
        <fullName evidence="11">Beta-1,4-galactosyltransferase</fullName>
        <ecNumber evidence="11">2.4.1.-</ecNumber>
    </recommendedName>
</protein>
<proteinExistence type="inferred from homology"/>
<sequence>MRKLGRVTMSFLKRRIMTSIVYSERRKLFLALALVSGLLFLLLHTIIGIRLFSRPGGNTFTWQEADSVLLVPREISSLDLLNTKLRDAANSSRGAAIADIYTDYKNMVQNFGHRKASYDRQYRQWPAQDSGATTRAAELGGGSQGGVSNETLQTVLGGTTPQQQQQQKQATGASNSNGLPSCVDRHDILGGKFKPVMTELSPDALSYLFRDVTVGGTYTPDSCVPKEKTAIIIPFRDRSSHLNILLLNLLPMLKRQKVDFTVFVIDQQLPSIFNRGLLFNVGFLEASKLGPYDCFIFHDVDLVPINDLNFYHCNDGPTHFISGVNKFNYSLLYRDMFGGIVSFKKKQFLEINGASNMYFGWGGEDDDLRVRVVRRGLKIVRKYADIGLYDMIKHGRENSNGKNPVRGGLLKLAGKRQDSEGLSTIRYKVQGVDLLPLYTRVTVTVNMTEVLETAPPYMDKLTKSLLATDANNNNNSNN</sequence>
<evidence type="ECO:0000256" key="6">
    <source>
        <dbReference type="ARBA" id="ARBA00022692"/>
    </source>
</evidence>
<keyword evidence="10 11" id="KW-0325">Glycoprotein</keyword>
<evidence type="ECO:0000256" key="11">
    <source>
        <dbReference type="RuleBase" id="RU368121"/>
    </source>
</evidence>
<comment type="pathway">
    <text evidence="2 11">Protein modification; protein glycosylation.</text>
</comment>
<evidence type="ECO:0000259" key="14">
    <source>
        <dbReference type="Pfam" id="PF13733"/>
    </source>
</evidence>
<accession>A0ABM0ZZ29</accession>
<dbReference type="Gene3D" id="3.90.550.10">
    <property type="entry name" value="Spore Coat Polysaccharide Biosynthesis Protein SpsA, Chain A"/>
    <property type="match status" value="1"/>
</dbReference>
<evidence type="ECO:0000256" key="4">
    <source>
        <dbReference type="ARBA" id="ARBA00022676"/>
    </source>
</evidence>
<keyword evidence="4 11" id="KW-0328">Glycosyltransferase</keyword>
<feature type="domain" description="Galactosyltransferase N-terminal" evidence="14">
    <location>
        <begin position="198"/>
        <end position="314"/>
    </location>
</feature>
<keyword evidence="8" id="KW-1133">Transmembrane helix</keyword>
<keyword evidence="6" id="KW-0812">Transmembrane</keyword>
<dbReference type="CDD" id="cd00899">
    <property type="entry name" value="b4GalT"/>
    <property type="match status" value="1"/>
</dbReference>
<evidence type="ECO:0000256" key="12">
    <source>
        <dbReference type="SAM" id="MobiDB-lite"/>
    </source>
</evidence>
<comment type="similarity">
    <text evidence="3 11">Belongs to the glycosyltransferase 7 family.</text>
</comment>
<dbReference type="RefSeq" id="XP_012937480.1">
    <property type="nucleotide sequence ID" value="XM_013082026.1"/>
</dbReference>
<dbReference type="EC" id="2.4.1.-" evidence="11"/>
<evidence type="ECO:0000256" key="1">
    <source>
        <dbReference type="ARBA" id="ARBA00004606"/>
    </source>
</evidence>